<dbReference type="GO" id="GO:0030425">
    <property type="term" value="C:dendrite"/>
    <property type="evidence" value="ECO:0007669"/>
    <property type="project" value="TreeGrafter"/>
</dbReference>
<sequence>MNESSFKLKLRQRGTISFVQVFHYKTGRGTMVIKDSDFDESLNYALLRGDMGAIWDTTKDQRLMNGTMNPELIQRAKERAIRAQLNSADGDTAEMHDQFYRDHKLLLVLFRALAVMPILRSSPGRITFNWRSWASIYAYCFYFLSTIVVLVVGYERIKVLQETKKFDEYIYGVLFVIFLVPHFWIPFVGWGVAKHVAVYKTMWGAFQVRYYRVTGTNLQFPHLKVLIVIFSIGCLICAIVFLLSLSFLLEGFLLWHTTAYYHIITTLNMSSALWYINCRGIRVASSSLSDRFRKDVEIECTAAIISQYRFLWLNLSEMLQALGNAYARTYSTYCLFMFVNITIAIYGALSEVIDHGFQFSFKEIGLIVDTVYCSTLLFIFCDCSHNATLQVAQGVQDTLLSINLLKVDLPTQKEIDLFIQAIEMNPAIVSLKGYAEVNRELLTSSIATIAIYLVVLLQFKLSLISQQMPVDLLENLQVAHAH</sequence>
<organism evidence="9">
    <name type="scientific">Culex pipiens</name>
    <name type="common">House mosquito</name>
    <dbReference type="NCBI Taxonomy" id="7175"/>
    <lineage>
        <taxon>Eukaryota</taxon>
        <taxon>Metazoa</taxon>
        <taxon>Ecdysozoa</taxon>
        <taxon>Arthropoda</taxon>
        <taxon>Hexapoda</taxon>
        <taxon>Insecta</taxon>
        <taxon>Pterygota</taxon>
        <taxon>Neoptera</taxon>
        <taxon>Endopterygota</taxon>
        <taxon>Diptera</taxon>
        <taxon>Nematocera</taxon>
        <taxon>Culicoidea</taxon>
        <taxon>Culicidae</taxon>
        <taxon>Culicinae</taxon>
        <taxon>Culicini</taxon>
        <taxon>Culex</taxon>
        <taxon>Culex</taxon>
    </lineage>
</organism>
<dbReference type="GO" id="GO:0007165">
    <property type="term" value="P:signal transduction"/>
    <property type="evidence" value="ECO:0007669"/>
    <property type="project" value="UniProtKB-KW"/>
</dbReference>
<dbReference type="GO" id="GO:0050909">
    <property type="term" value="P:sensory perception of taste"/>
    <property type="evidence" value="ECO:0007669"/>
    <property type="project" value="InterPro"/>
</dbReference>
<keyword evidence="6 8" id="KW-0675">Receptor</keyword>
<comment type="subcellular location">
    <subcellularLocation>
        <location evidence="1 8">Cell membrane</location>
        <topology evidence="1 8">Multi-pass membrane protein</topology>
    </subcellularLocation>
</comment>
<dbReference type="Pfam" id="PF08395">
    <property type="entry name" value="7tm_7"/>
    <property type="match status" value="1"/>
</dbReference>
<evidence type="ECO:0000256" key="8">
    <source>
        <dbReference type="RuleBase" id="RU363108"/>
    </source>
</evidence>
<feature type="transmembrane region" description="Helical" evidence="8">
    <location>
        <begin position="169"/>
        <end position="190"/>
    </location>
</feature>
<reference evidence="9" key="1">
    <citation type="submission" date="2021-05" db="EMBL/GenBank/DDBJ databases">
        <authorList>
            <person name="Alioto T."/>
            <person name="Alioto T."/>
            <person name="Gomez Garrido J."/>
        </authorList>
    </citation>
    <scope>NUCLEOTIDE SEQUENCE</scope>
</reference>
<keyword evidence="3 8" id="KW-0812">Transmembrane</keyword>
<evidence type="ECO:0000256" key="2">
    <source>
        <dbReference type="ARBA" id="ARBA00022475"/>
    </source>
</evidence>
<comment type="function">
    <text evidence="8">Gustatory receptor which mediates acceptance or avoidance behavior, depending on its substrates.</text>
</comment>
<evidence type="ECO:0000256" key="5">
    <source>
        <dbReference type="ARBA" id="ARBA00023136"/>
    </source>
</evidence>
<feature type="transmembrane region" description="Helical" evidence="8">
    <location>
        <begin position="330"/>
        <end position="349"/>
    </location>
</feature>
<feature type="transmembrane region" description="Helical" evidence="8">
    <location>
        <begin position="259"/>
        <end position="276"/>
    </location>
</feature>
<dbReference type="PANTHER" id="PTHR21143:SF129">
    <property type="entry name" value="GUSTATORY RECEPTOR"/>
    <property type="match status" value="1"/>
</dbReference>
<protein>
    <recommendedName>
        <fullName evidence="8">Gustatory receptor</fullName>
    </recommendedName>
</protein>
<evidence type="ECO:0000313" key="9">
    <source>
        <dbReference type="EMBL" id="CAG6490683.1"/>
    </source>
</evidence>
<dbReference type="EMBL" id="HBUE01116761">
    <property type="protein sequence ID" value="CAG6490683.1"/>
    <property type="molecule type" value="Transcribed_RNA"/>
</dbReference>
<keyword evidence="5 8" id="KW-0472">Membrane</keyword>
<evidence type="ECO:0000256" key="7">
    <source>
        <dbReference type="ARBA" id="ARBA00023224"/>
    </source>
</evidence>
<dbReference type="GO" id="GO:0005886">
    <property type="term" value="C:plasma membrane"/>
    <property type="evidence" value="ECO:0007669"/>
    <property type="project" value="UniProtKB-SubCell"/>
</dbReference>
<keyword evidence="7 8" id="KW-0807">Transducer</keyword>
<keyword evidence="4 8" id="KW-1133">Transmembrane helix</keyword>
<evidence type="ECO:0000256" key="6">
    <source>
        <dbReference type="ARBA" id="ARBA00023170"/>
    </source>
</evidence>
<feature type="transmembrane region" description="Helical" evidence="8">
    <location>
        <begin position="361"/>
        <end position="380"/>
    </location>
</feature>
<keyword evidence="2 8" id="KW-1003">Cell membrane</keyword>
<dbReference type="InterPro" id="IPR013604">
    <property type="entry name" value="7TM_chemorcpt"/>
</dbReference>
<feature type="transmembrane region" description="Helical" evidence="8">
    <location>
        <begin position="441"/>
        <end position="459"/>
    </location>
</feature>
<dbReference type="PANTHER" id="PTHR21143">
    <property type="entry name" value="INVERTEBRATE GUSTATORY RECEPTOR"/>
    <property type="match status" value="1"/>
</dbReference>
<name>A0A8D8CCY8_CULPI</name>
<evidence type="ECO:0000256" key="3">
    <source>
        <dbReference type="ARBA" id="ARBA00022692"/>
    </source>
</evidence>
<feature type="transmembrane region" description="Helical" evidence="8">
    <location>
        <begin position="134"/>
        <end position="157"/>
    </location>
</feature>
<proteinExistence type="inferred from homology"/>
<evidence type="ECO:0000256" key="4">
    <source>
        <dbReference type="ARBA" id="ARBA00022989"/>
    </source>
</evidence>
<comment type="similarity">
    <text evidence="8">Belongs to the insect chemoreceptor superfamily. Gustatory receptor (GR) family.</text>
</comment>
<accession>A0A8D8CCY8</accession>
<feature type="transmembrane region" description="Helical" evidence="8">
    <location>
        <begin position="225"/>
        <end position="247"/>
    </location>
</feature>
<dbReference type="GO" id="GO:0030424">
    <property type="term" value="C:axon"/>
    <property type="evidence" value="ECO:0007669"/>
    <property type="project" value="TreeGrafter"/>
</dbReference>
<dbReference type="GO" id="GO:0043025">
    <property type="term" value="C:neuronal cell body"/>
    <property type="evidence" value="ECO:0007669"/>
    <property type="project" value="TreeGrafter"/>
</dbReference>
<evidence type="ECO:0000256" key="1">
    <source>
        <dbReference type="ARBA" id="ARBA00004651"/>
    </source>
</evidence>
<dbReference type="AlphaFoldDB" id="A0A8D8CCY8"/>